<keyword evidence="11 13" id="KW-0472">Membrane</keyword>
<dbReference type="InterPro" id="IPR007704">
    <property type="entry name" value="PIG-M"/>
</dbReference>
<evidence type="ECO:0000256" key="6">
    <source>
        <dbReference type="ARBA" id="ARBA00022676"/>
    </source>
</evidence>
<dbReference type="GO" id="GO:0006506">
    <property type="term" value="P:GPI anchor biosynthetic process"/>
    <property type="evidence" value="ECO:0007669"/>
    <property type="project" value="UniProtKB-KW"/>
</dbReference>
<keyword evidence="7 13" id="KW-0808">Transferase</keyword>
<comment type="similarity">
    <text evidence="3 13">Belongs to the PIGM family.</text>
</comment>
<dbReference type="GO" id="GO:1990529">
    <property type="term" value="C:glycosylphosphatidylinositol-mannosyltransferase I complex"/>
    <property type="evidence" value="ECO:0007669"/>
    <property type="project" value="TreeGrafter"/>
</dbReference>
<evidence type="ECO:0000256" key="1">
    <source>
        <dbReference type="ARBA" id="ARBA00004477"/>
    </source>
</evidence>
<gene>
    <name evidence="14" type="primary">GPI14</name>
    <name evidence="14" type="ORF">IWQ60_002603</name>
</gene>
<dbReference type="PANTHER" id="PTHR12886:SF0">
    <property type="entry name" value="GPI MANNOSYLTRANSFERASE 1"/>
    <property type="match status" value="1"/>
</dbReference>
<keyword evidence="5 13" id="KW-0337">GPI-anchor biosynthesis</keyword>
<keyword evidence="8 13" id="KW-0812">Transmembrane</keyword>
<dbReference type="GO" id="GO:0051751">
    <property type="term" value="F:alpha-1,4-mannosyltransferase activity"/>
    <property type="evidence" value="ECO:0007669"/>
    <property type="project" value="InterPro"/>
</dbReference>
<keyword evidence="9 13" id="KW-0256">Endoplasmic reticulum</keyword>
<dbReference type="Proteomes" id="UP001150569">
    <property type="component" value="Unassembled WGS sequence"/>
</dbReference>
<evidence type="ECO:0000256" key="4">
    <source>
        <dbReference type="ARBA" id="ARBA00013797"/>
    </source>
</evidence>
<dbReference type="Pfam" id="PF05007">
    <property type="entry name" value="Mannosyl_trans"/>
    <property type="match status" value="1"/>
</dbReference>
<evidence type="ECO:0000256" key="3">
    <source>
        <dbReference type="ARBA" id="ARBA00011071"/>
    </source>
</evidence>
<evidence type="ECO:0000256" key="8">
    <source>
        <dbReference type="ARBA" id="ARBA00022692"/>
    </source>
</evidence>
<dbReference type="EMBL" id="JANBPT010000100">
    <property type="protein sequence ID" value="KAJ1927838.1"/>
    <property type="molecule type" value="Genomic_DNA"/>
</dbReference>
<keyword evidence="6 13" id="KW-0328">Glycosyltransferase</keyword>
<accession>A0A9W8ABW1</accession>
<evidence type="ECO:0000256" key="9">
    <source>
        <dbReference type="ARBA" id="ARBA00022824"/>
    </source>
</evidence>
<dbReference type="PANTHER" id="PTHR12886">
    <property type="entry name" value="PIG-M MANNOSYLTRANSFERASE"/>
    <property type="match status" value="1"/>
</dbReference>
<dbReference type="OrthoDB" id="1741594at2759"/>
<evidence type="ECO:0000256" key="2">
    <source>
        <dbReference type="ARBA" id="ARBA00004687"/>
    </source>
</evidence>
<proteinExistence type="inferred from homology"/>
<organism evidence="14 15">
    <name type="scientific">Tieghemiomyces parasiticus</name>
    <dbReference type="NCBI Taxonomy" id="78921"/>
    <lineage>
        <taxon>Eukaryota</taxon>
        <taxon>Fungi</taxon>
        <taxon>Fungi incertae sedis</taxon>
        <taxon>Zoopagomycota</taxon>
        <taxon>Kickxellomycotina</taxon>
        <taxon>Dimargaritomycetes</taxon>
        <taxon>Dimargaritales</taxon>
        <taxon>Dimargaritaceae</taxon>
        <taxon>Tieghemiomyces</taxon>
    </lineage>
</organism>
<comment type="function">
    <text evidence="12 13">Mannosyltransferase involved in glycosylphosphatidylinositol-anchor biosynthesis. Transfers the first alpha-1,4-mannose to GlcN-acyl-PI during GPI precursor assembly. Required for cell wall integrity.</text>
</comment>
<feature type="transmembrane region" description="Helical" evidence="13">
    <location>
        <begin position="307"/>
        <end position="329"/>
    </location>
</feature>
<evidence type="ECO:0000313" key="14">
    <source>
        <dbReference type="EMBL" id="KAJ1927838.1"/>
    </source>
</evidence>
<keyword evidence="10 13" id="KW-1133">Transmembrane helix</keyword>
<feature type="transmembrane region" description="Helical" evidence="13">
    <location>
        <begin position="263"/>
        <end position="282"/>
    </location>
</feature>
<keyword evidence="15" id="KW-1185">Reference proteome</keyword>
<evidence type="ECO:0000256" key="12">
    <source>
        <dbReference type="ARBA" id="ARBA00025399"/>
    </source>
</evidence>
<dbReference type="GO" id="GO:0005789">
    <property type="term" value="C:endoplasmic reticulum membrane"/>
    <property type="evidence" value="ECO:0007669"/>
    <property type="project" value="UniProtKB-SubCell"/>
</dbReference>
<dbReference type="AlphaFoldDB" id="A0A9W8ABW1"/>
<comment type="subcellular location">
    <subcellularLocation>
        <location evidence="1 13">Endoplasmic reticulum membrane</location>
        <topology evidence="1 13">Multi-pass membrane protein</topology>
    </subcellularLocation>
</comment>
<reference evidence="14" key="1">
    <citation type="submission" date="2022-07" db="EMBL/GenBank/DDBJ databases">
        <title>Phylogenomic reconstructions and comparative analyses of Kickxellomycotina fungi.</title>
        <authorList>
            <person name="Reynolds N.K."/>
            <person name="Stajich J.E."/>
            <person name="Barry K."/>
            <person name="Grigoriev I.V."/>
            <person name="Crous P."/>
            <person name="Smith M.E."/>
        </authorList>
    </citation>
    <scope>NUCLEOTIDE SEQUENCE</scope>
    <source>
        <strain evidence="14">RSA 861</strain>
    </source>
</reference>
<feature type="transmembrane region" description="Helical" evidence="13">
    <location>
        <begin position="336"/>
        <end position="356"/>
    </location>
</feature>
<feature type="transmembrane region" description="Helical" evidence="13">
    <location>
        <begin position="79"/>
        <end position="97"/>
    </location>
</feature>
<evidence type="ECO:0000256" key="11">
    <source>
        <dbReference type="ARBA" id="ARBA00023136"/>
    </source>
</evidence>
<name>A0A9W8ABW1_9FUNG</name>
<protein>
    <recommendedName>
        <fullName evidence="4 13">GPI mannosyltransferase 1</fullName>
        <ecNumber evidence="13">2.4.1.-</ecNumber>
    </recommendedName>
    <alternativeName>
        <fullName evidence="13">GPI mannosyltransferase I</fullName>
    </alternativeName>
</protein>
<feature type="transmembrane region" description="Helical" evidence="13">
    <location>
        <begin position="368"/>
        <end position="385"/>
    </location>
</feature>
<evidence type="ECO:0000256" key="5">
    <source>
        <dbReference type="ARBA" id="ARBA00022502"/>
    </source>
</evidence>
<evidence type="ECO:0000256" key="10">
    <source>
        <dbReference type="ARBA" id="ARBA00022989"/>
    </source>
</evidence>
<feature type="transmembrane region" description="Helical" evidence="13">
    <location>
        <begin position="178"/>
        <end position="196"/>
    </location>
</feature>
<feature type="transmembrane region" description="Helical" evidence="13">
    <location>
        <begin position="423"/>
        <end position="442"/>
    </location>
</feature>
<dbReference type="EC" id="2.4.1.-" evidence="13"/>
<feature type="transmembrane region" description="Helical" evidence="13">
    <location>
        <begin position="202"/>
        <end position="226"/>
    </location>
</feature>
<dbReference type="GO" id="GO:0004376">
    <property type="term" value="F:GPI mannosyltransferase activity"/>
    <property type="evidence" value="ECO:0007669"/>
    <property type="project" value="InterPro"/>
</dbReference>
<comment type="pathway">
    <text evidence="2 13">Glycolipid biosynthesis; glycosylphosphatidylinositol-anchor biosynthesis.</text>
</comment>
<evidence type="ECO:0000256" key="7">
    <source>
        <dbReference type="ARBA" id="ARBA00022679"/>
    </source>
</evidence>
<evidence type="ECO:0000313" key="15">
    <source>
        <dbReference type="Proteomes" id="UP001150569"/>
    </source>
</evidence>
<evidence type="ECO:0000256" key="13">
    <source>
        <dbReference type="RuleBase" id="RU365064"/>
    </source>
</evidence>
<sequence>MLSLKSIFAIAAALRLALLAYGLWQDRHFLVKYTDVDYKVFTDAAQFVYEGRSPYDRSTYRYTPLLAWLLVPNVTLHPAWGKLLFVAADLAVGYLMVRTIRRLNGNGGDETSTVDKSLTKMAEAAPPSADDAATPTTATAALAPPPILLGPLPRDLLPVLLIWLWNPMVANISTRGNAESLMGLLVLGTLYLLGLGHHRAAAIVYGLAVHFKIYPILYALPIILALRRYPVRRSPTNAPGASRHGDDEMLGPWWHINRYQVEFALISAGTFLGLNGVMYAAYGHEFVHETYLYHLIRKDHRHNFSVWFYPIYLTYASPTGLLAALLAFIPQIGLCVVLGALFADDLFFSCFVQTFAFVAYNKVVTSQYFMWYFALLPLVLPFTDLPLKWRGLTMLGAWVAGQVLWLQFAFQLEFRARNTFLELWVAGALFFVANNWILLQFVRFHRPVPTLDRFVTTGRVKVA</sequence>
<comment type="caution">
    <text evidence="14">The sequence shown here is derived from an EMBL/GenBank/DDBJ whole genome shotgun (WGS) entry which is preliminary data.</text>
</comment>